<feature type="active site" description="Acyl-ester intermediate" evidence="13">
    <location>
        <position position="78"/>
    </location>
</feature>
<evidence type="ECO:0000256" key="4">
    <source>
        <dbReference type="ARBA" id="ARBA00012448"/>
    </source>
</evidence>
<feature type="domain" description="Peptidase S11 D-Ala-D-Ala carboxypeptidase A C-terminal" evidence="16">
    <location>
        <begin position="290"/>
        <end position="382"/>
    </location>
</feature>
<dbReference type="GO" id="GO:0008360">
    <property type="term" value="P:regulation of cell shape"/>
    <property type="evidence" value="ECO:0007669"/>
    <property type="project" value="UniProtKB-KW"/>
</dbReference>
<dbReference type="GO" id="GO:0006508">
    <property type="term" value="P:proteolysis"/>
    <property type="evidence" value="ECO:0007669"/>
    <property type="project" value="UniProtKB-KW"/>
</dbReference>
<dbReference type="Gene3D" id="2.60.410.10">
    <property type="entry name" value="D-Ala-D-Ala carboxypeptidase, C-terminal domain"/>
    <property type="match status" value="1"/>
</dbReference>
<proteinExistence type="inferred from homology"/>
<dbReference type="GO" id="GO:0071555">
    <property type="term" value="P:cell wall organization"/>
    <property type="evidence" value="ECO:0007669"/>
    <property type="project" value="UniProtKB-KW"/>
</dbReference>
<dbReference type="PANTHER" id="PTHR21581:SF6">
    <property type="entry name" value="TRAFFICKING PROTEIN PARTICLE COMPLEX SUBUNIT 12"/>
    <property type="match status" value="1"/>
</dbReference>
<comment type="pathway">
    <text evidence="2">Cell wall biogenesis; peptidoglycan biosynthesis.</text>
</comment>
<keyword evidence="6" id="KW-0645">Protease</keyword>
<keyword evidence="8" id="KW-0378">Hydrolase</keyword>
<evidence type="ECO:0000259" key="16">
    <source>
        <dbReference type="SMART" id="SM00936"/>
    </source>
</evidence>
<dbReference type="InterPro" id="IPR012907">
    <property type="entry name" value="Peptidase_S11_C"/>
</dbReference>
<keyword evidence="7" id="KW-0732">Signal</keyword>
<keyword evidence="10" id="KW-0573">Peptidoglycan synthesis</keyword>
<dbReference type="PANTHER" id="PTHR21581">
    <property type="entry name" value="D-ALANYL-D-ALANINE CARBOXYPEPTIDASE"/>
    <property type="match status" value="1"/>
</dbReference>
<evidence type="ECO:0000256" key="7">
    <source>
        <dbReference type="ARBA" id="ARBA00022729"/>
    </source>
</evidence>
<dbReference type="SUPFAM" id="SSF69189">
    <property type="entry name" value="Penicillin-binding protein associated domain"/>
    <property type="match status" value="1"/>
</dbReference>
<evidence type="ECO:0000256" key="8">
    <source>
        <dbReference type="ARBA" id="ARBA00022801"/>
    </source>
</evidence>
<dbReference type="Gene3D" id="3.40.710.10">
    <property type="entry name" value="DD-peptidase/beta-lactamase superfamily"/>
    <property type="match status" value="1"/>
</dbReference>
<comment type="function">
    <text evidence="1">Removes C-terminal D-alanyl residues from sugar-peptide cell wall precursors.</text>
</comment>
<dbReference type="UniPathway" id="UPA00219"/>
<evidence type="ECO:0000256" key="13">
    <source>
        <dbReference type="PIRSR" id="PIRSR618044-1"/>
    </source>
</evidence>
<dbReference type="EMBL" id="CAADFS010000003">
    <property type="protein sequence ID" value="VFK38109.1"/>
    <property type="molecule type" value="Genomic_DNA"/>
</dbReference>
<evidence type="ECO:0000256" key="12">
    <source>
        <dbReference type="ARBA" id="ARBA00034000"/>
    </source>
</evidence>
<feature type="active site" description="Proton acceptor" evidence="13">
    <location>
        <position position="81"/>
    </location>
</feature>
<evidence type="ECO:0000256" key="14">
    <source>
        <dbReference type="PIRSR" id="PIRSR618044-2"/>
    </source>
</evidence>
<dbReference type="Pfam" id="PF07943">
    <property type="entry name" value="PBP5_C"/>
    <property type="match status" value="1"/>
</dbReference>
<evidence type="ECO:0000256" key="5">
    <source>
        <dbReference type="ARBA" id="ARBA00022645"/>
    </source>
</evidence>
<accession>A0A450Y998</accession>
<comment type="catalytic activity">
    <reaction evidence="12">
        <text>Preferential cleavage: (Ac)2-L-Lys-D-Ala-|-D-Ala. Also transpeptidation of peptidyl-alanyl moieties that are N-acyl substituents of D-alanine.</text>
        <dbReference type="EC" id="3.4.16.4"/>
    </reaction>
</comment>
<sequence length="398" mass="43995">MRKYNNPLFSTLHERKPLLRVPLLLFFIALFSTSKAAVAPPPSPSPPSIDAKGYVLLDAYSGAILAQKNADMRVAPASLTKMMTSYVVFAELRAGNIALDEEVLISEKAWRTSGSRTYVEVDTRVPVQALLNGIIIQSGNDASVALAEHIAGDESAFVQRMNQEAKRLGLEDSHFMNSSGLPMANHYSTARDMALLGATLAKDFPELYKIHAIKSYEYNNIEQYNRNKLLWRDESVDGIKTGYTKAAGYCLVASAQRGDMRLVSVVMGANSTKSRAKATQSLLNYGFRYFKTRKLYDQGVSLATVRVWKGDTDNTAVGLAEPLYITAPSEQFGQMNANIEFNTKITAPVAVGDIQGTLRITLGEEETLLDERPIISLQSVSEGDLWRRVLDGIKMYFQ</sequence>
<evidence type="ECO:0000256" key="9">
    <source>
        <dbReference type="ARBA" id="ARBA00022960"/>
    </source>
</evidence>
<dbReference type="EC" id="3.4.16.4" evidence="4"/>
<keyword evidence="5 17" id="KW-0121">Carboxypeptidase</keyword>
<dbReference type="InterPro" id="IPR015956">
    <property type="entry name" value="Peniciliin-bd_prot_C_sf"/>
</dbReference>
<dbReference type="GO" id="GO:0009252">
    <property type="term" value="P:peptidoglycan biosynthetic process"/>
    <property type="evidence" value="ECO:0007669"/>
    <property type="project" value="UniProtKB-UniPathway"/>
</dbReference>
<dbReference type="GO" id="GO:0009002">
    <property type="term" value="F:serine-type D-Ala-D-Ala carboxypeptidase activity"/>
    <property type="evidence" value="ECO:0007669"/>
    <property type="project" value="UniProtKB-EC"/>
</dbReference>
<dbReference type="InterPro" id="IPR037167">
    <property type="entry name" value="Peptidase_S11_C_sf"/>
</dbReference>
<dbReference type="AlphaFoldDB" id="A0A450Y998"/>
<evidence type="ECO:0000256" key="1">
    <source>
        <dbReference type="ARBA" id="ARBA00003217"/>
    </source>
</evidence>
<evidence type="ECO:0000256" key="2">
    <source>
        <dbReference type="ARBA" id="ARBA00004752"/>
    </source>
</evidence>
<keyword evidence="11" id="KW-0961">Cell wall biogenesis/degradation</keyword>
<evidence type="ECO:0000256" key="15">
    <source>
        <dbReference type="RuleBase" id="RU004016"/>
    </source>
</evidence>
<reference evidence="17" key="1">
    <citation type="submission" date="2019-02" db="EMBL/GenBank/DDBJ databases">
        <authorList>
            <person name="Gruber-Vodicka R. H."/>
            <person name="Seah K. B. B."/>
        </authorList>
    </citation>
    <scope>NUCLEOTIDE SEQUENCE</scope>
    <source>
        <strain evidence="17">BECK_BZ123</strain>
    </source>
</reference>
<keyword evidence="9" id="KW-0133">Cell shape</keyword>
<dbReference type="SUPFAM" id="SSF56601">
    <property type="entry name" value="beta-lactamase/transpeptidase-like"/>
    <property type="match status" value="1"/>
</dbReference>
<evidence type="ECO:0000256" key="11">
    <source>
        <dbReference type="ARBA" id="ARBA00023316"/>
    </source>
</evidence>
<feature type="binding site" evidence="14">
    <location>
        <position position="240"/>
    </location>
    <ligand>
        <name>substrate</name>
    </ligand>
</feature>
<evidence type="ECO:0000256" key="6">
    <source>
        <dbReference type="ARBA" id="ARBA00022670"/>
    </source>
</evidence>
<evidence type="ECO:0000313" key="17">
    <source>
        <dbReference type="EMBL" id="VFK38109.1"/>
    </source>
</evidence>
<dbReference type="InterPro" id="IPR012338">
    <property type="entry name" value="Beta-lactam/transpept-like"/>
</dbReference>
<name>A0A450Y998_9GAMM</name>
<dbReference type="Pfam" id="PF00768">
    <property type="entry name" value="Peptidase_S11"/>
    <property type="match status" value="1"/>
</dbReference>
<feature type="active site" evidence="13">
    <location>
        <position position="138"/>
    </location>
</feature>
<dbReference type="SMART" id="SM00936">
    <property type="entry name" value="PBP5_C"/>
    <property type="match status" value="1"/>
</dbReference>
<organism evidence="17">
    <name type="scientific">Candidatus Kentrum sp. TC</name>
    <dbReference type="NCBI Taxonomy" id="2126339"/>
    <lineage>
        <taxon>Bacteria</taxon>
        <taxon>Pseudomonadati</taxon>
        <taxon>Pseudomonadota</taxon>
        <taxon>Gammaproteobacteria</taxon>
        <taxon>Candidatus Kentrum</taxon>
    </lineage>
</organism>
<evidence type="ECO:0000256" key="3">
    <source>
        <dbReference type="ARBA" id="ARBA00007164"/>
    </source>
</evidence>
<gene>
    <name evidence="17" type="ORF">BECKTC1821D_GA0114238_100368</name>
</gene>
<dbReference type="PRINTS" id="PR00725">
    <property type="entry name" value="DADACBPTASE1"/>
</dbReference>
<evidence type="ECO:0000256" key="10">
    <source>
        <dbReference type="ARBA" id="ARBA00022984"/>
    </source>
</evidence>
<dbReference type="InterPro" id="IPR001967">
    <property type="entry name" value="Peptidase_S11_N"/>
</dbReference>
<dbReference type="InterPro" id="IPR018044">
    <property type="entry name" value="Peptidase_S11"/>
</dbReference>
<protein>
    <recommendedName>
        <fullName evidence="4">serine-type D-Ala-D-Ala carboxypeptidase</fullName>
        <ecNumber evidence="4">3.4.16.4</ecNumber>
    </recommendedName>
</protein>
<comment type="similarity">
    <text evidence="3 15">Belongs to the peptidase S11 family.</text>
</comment>